<feature type="domain" description="Nudix hydrolase" evidence="3">
    <location>
        <begin position="24"/>
        <end position="151"/>
    </location>
</feature>
<dbReference type="PROSITE" id="PS00893">
    <property type="entry name" value="NUDIX_BOX"/>
    <property type="match status" value="1"/>
</dbReference>
<evidence type="ECO:0000313" key="5">
    <source>
        <dbReference type="Proteomes" id="UP000250462"/>
    </source>
</evidence>
<comment type="caution">
    <text evidence="4">The sequence shown here is derived from an EMBL/GenBank/DDBJ whole genome shotgun (WGS) entry which is preliminary data.</text>
</comment>
<gene>
    <name evidence="4" type="ORF">DPM12_13005</name>
</gene>
<dbReference type="InterPro" id="IPR020084">
    <property type="entry name" value="NUDIX_hydrolase_CS"/>
</dbReference>
<dbReference type="InterPro" id="IPR000086">
    <property type="entry name" value="NUDIX_hydrolase_dom"/>
</dbReference>
<keyword evidence="2" id="KW-0378">Hydrolase</keyword>
<dbReference type="Gene3D" id="3.90.79.10">
    <property type="entry name" value="Nucleoside Triphosphate Pyrophosphohydrolase"/>
    <property type="match status" value="1"/>
</dbReference>
<dbReference type="PANTHER" id="PTHR43046:SF2">
    <property type="entry name" value="8-OXO-DGTP DIPHOSPHATASE-RELATED"/>
    <property type="match status" value="1"/>
</dbReference>
<name>A0A329QNE9_9ACTN</name>
<dbReference type="GO" id="GO:0016787">
    <property type="term" value="F:hydrolase activity"/>
    <property type="evidence" value="ECO:0007669"/>
    <property type="project" value="UniProtKB-KW"/>
</dbReference>
<evidence type="ECO:0000256" key="2">
    <source>
        <dbReference type="ARBA" id="ARBA00022801"/>
    </source>
</evidence>
<keyword evidence="5" id="KW-1185">Reference proteome</keyword>
<sequence>MTPVRHRTDGDGWVECECGQRHWGLYGSAGLLLVDPEHGVLLQHRAEWSHHGGTWGVPGGARASGEPAVDGALREAHEEAGIPPELVRPNHAWVEDHGSWSYTTVIADRAGAFEPYAADAESLAVSWVVPADVDTLPLHPGFAAYWPSIREQMFRQLVLVVDAANVVGSRPDGWWLDRAGAAHRLRTRLAGAPPLPGAELGLPGTYWWPQVHLVVEGDARDIDDEPTSSITVERAAVNGDDTIVAAVAEASIQRPDDHIVVATADRGLRERVESHGAKTLGPRTLHGLITRQART</sequence>
<dbReference type="RefSeq" id="WP_112258760.1">
    <property type="nucleotide sequence ID" value="NZ_QMIG01000013.1"/>
</dbReference>
<dbReference type="InterPro" id="IPR015797">
    <property type="entry name" value="NUDIX_hydrolase-like_dom_sf"/>
</dbReference>
<dbReference type="SUPFAM" id="SSF55811">
    <property type="entry name" value="Nudix"/>
    <property type="match status" value="1"/>
</dbReference>
<dbReference type="PROSITE" id="PS51462">
    <property type="entry name" value="NUDIX"/>
    <property type="match status" value="1"/>
</dbReference>
<dbReference type="EMBL" id="QMIG01000013">
    <property type="protein sequence ID" value="RAW13249.1"/>
    <property type="molecule type" value="Genomic_DNA"/>
</dbReference>
<comment type="cofactor">
    <cofactor evidence="1">
        <name>Mg(2+)</name>
        <dbReference type="ChEBI" id="CHEBI:18420"/>
    </cofactor>
</comment>
<dbReference type="AlphaFoldDB" id="A0A329QNE9"/>
<proteinExistence type="predicted"/>
<protein>
    <submittedName>
        <fullName evidence="4">ADP-ribose pyrophosphatase</fullName>
    </submittedName>
</protein>
<dbReference type="PANTHER" id="PTHR43046">
    <property type="entry name" value="GDP-MANNOSE MANNOSYL HYDROLASE"/>
    <property type="match status" value="1"/>
</dbReference>
<evidence type="ECO:0000259" key="3">
    <source>
        <dbReference type="PROSITE" id="PS51462"/>
    </source>
</evidence>
<organism evidence="4 5">
    <name type="scientific">Phytoactinopolyspora halophila</name>
    <dbReference type="NCBI Taxonomy" id="1981511"/>
    <lineage>
        <taxon>Bacteria</taxon>
        <taxon>Bacillati</taxon>
        <taxon>Actinomycetota</taxon>
        <taxon>Actinomycetes</taxon>
        <taxon>Jiangellales</taxon>
        <taxon>Jiangellaceae</taxon>
        <taxon>Phytoactinopolyspora</taxon>
    </lineage>
</organism>
<reference evidence="4 5" key="1">
    <citation type="submission" date="2018-06" db="EMBL/GenBank/DDBJ databases">
        <title>Phytoactinopolyspora halophila sp. nov., a novel halophilic actinomycete isolated from a saline soil in China.</title>
        <authorList>
            <person name="Tang S.-K."/>
        </authorList>
    </citation>
    <scope>NUCLEOTIDE SEQUENCE [LARGE SCALE GENOMIC DNA]</scope>
    <source>
        <strain evidence="4 5">YIM 96934</strain>
    </source>
</reference>
<dbReference type="CDD" id="cd18877">
    <property type="entry name" value="NUDIX_Hydrolase"/>
    <property type="match status" value="1"/>
</dbReference>
<evidence type="ECO:0000256" key="1">
    <source>
        <dbReference type="ARBA" id="ARBA00001946"/>
    </source>
</evidence>
<accession>A0A329QNE9</accession>
<dbReference type="Pfam" id="PF00293">
    <property type="entry name" value="NUDIX"/>
    <property type="match status" value="1"/>
</dbReference>
<dbReference type="Proteomes" id="UP000250462">
    <property type="component" value="Unassembled WGS sequence"/>
</dbReference>
<dbReference type="OrthoDB" id="3404294at2"/>
<evidence type="ECO:0000313" key="4">
    <source>
        <dbReference type="EMBL" id="RAW13249.1"/>
    </source>
</evidence>